<gene>
    <name evidence="1" type="ORF">D7W81_18570</name>
</gene>
<protein>
    <submittedName>
        <fullName evidence="1">Uncharacterized protein</fullName>
    </submittedName>
</protein>
<evidence type="ECO:0000313" key="1">
    <source>
        <dbReference type="EMBL" id="RKH64460.1"/>
    </source>
</evidence>
<organism evidence="1 2">
    <name type="scientific">Corallococcus aberystwythensis</name>
    <dbReference type="NCBI Taxonomy" id="2316722"/>
    <lineage>
        <taxon>Bacteria</taxon>
        <taxon>Pseudomonadati</taxon>
        <taxon>Myxococcota</taxon>
        <taxon>Myxococcia</taxon>
        <taxon>Myxococcales</taxon>
        <taxon>Cystobacterineae</taxon>
        <taxon>Myxococcaceae</taxon>
        <taxon>Corallococcus</taxon>
    </lineage>
</organism>
<reference evidence="2" key="1">
    <citation type="submission" date="2018-09" db="EMBL/GenBank/DDBJ databases">
        <authorList>
            <person name="Livingstone P.G."/>
            <person name="Whitworth D.E."/>
        </authorList>
    </citation>
    <scope>NUCLEOTIDE SEQUENCE [LARGE SCALE GENOMIC DNA]</scope>
    <source>
        <strain evidence="2">AB050A</strain>
    </source>
</reference>
<dbReference type="Proteomes" id="UP000267003">
    <property type="component" value="Unassembled WGS sequence"/>
</dbReference>
<keyword evidence="2" id="KW-1185">Reference proteome</keyword>
<proteinExistence type="predicted"/>
<sequence length="106" mass="11723">MLANIHDGPPIELHRWSADQGLQCVETWPGTSREMRLSFALESVTAVNVHDTHELLPLVDSVPAVGMPSGRYRASRTGDFTTADSTLRKLLGRAPTDMREAISRPR</sequence>
<evidence type="ECO:0000313" key="2">
    <source>
        <dbReference type="Proteomes" id="UP000267003"/>
    </source>
</evidence>
<dbReference type="EMBL" id="RAWK01000105">
    <property type="protein sequence ID" value="RKH64460.1"/>
    <property type="molecule type" value="Genomic_DNA"/>
</dbReference>
<name>A0A3A8QBR8_9BACT</name>
<comment type="caution">
    <text evidence="1">The sequence shown here is derived from an EMBL/GenBank/DDBJ whole genome shotgun (WGS) entry which is preliminary data.</text>
</comment>
<dbReference type="AlphaFoldDB" id="A0A3A8QBR8"/>
<accession>A0A3A8QBR8</accession>